<dbReference type="InterPro" id="IPR008995">
    <property type="entry name" value="Mo/tungstate-bd_C_term_dom"/>
</dbReference>
<dbReference type="InterPro" id="IPR005116">
    <property type="entry name" value="Transp-assoc_OB_typ1"/>
</dbReference>
<evidence type="ECO:0000259" key="11">
    <source>
        <dbReference type="PROSITE" id="PS50893"/>
    </source>
</evidence>
<evidence type="ECO:0000256" key="8">
    <source>
        <dbReference type="ARBA" id="ARBA00022967"/>
    </source>
</evidence>
<reference evidence="13 14" key="1">
    <citation type="submission" date="2018-02" db="EMBL/GenBank/DDBJ databases">
        <title>The draft genome of Phyllobacterium myrsinacearum DSM5892.</title>
        <authorList>
            <person name="Li L."/>
            <person name="Liu L."/>
            <person name="Zhang X."/>
            <person name="Wang T."/>
        </authorList>
    </citation>
    <scope>NUCLEOTIDE SEQUENCE [LARGE SCALE GENOMIC DNA]</scope>
    <source>
        <strain evidence="13 14">DSM 5892</strain>
    </source>
</reference>
<dbReference type="GO" id="GO:0016020">
    <property type="term" value="C:membrane"/>
    <property type="evidence" value="ECO:0007669"/>
    <property type="project" value="InterPro"/>
</dbReference>
<keyword evidence="14" id="KW-1185">Reference proteome</keyword>
<protein>
    <submittedName>
        <fullName evidence="13">Molybdenum ABC transporter ATP-binding protein</fullName>
    </submittedName>
</protein>
<dbReference type="Proteomes" id="UP000238563">
    <property type="component" value="Unassembled WGS sequence"/>
</dbReference>
<evidence type="ECO:0000256" key="2">
    <source>
        <dbReference type="ARBA" id="ARBA00022448"/>
    </source>
</evidence>
<dbReference type="EMBL" id="PVBT01000001">
    <property type="protein sequence ID" value="PRD57642.1"/>
    <property type="molecule type" value="Genomic_DNA"/>
</dbReference>
<keyword evidence="6" id="KW-0547">Nucleotide-binding</keyword>
<dbReference type="PROSITE" id="PS00211">
    <property type="entry name" value="ABC_TRANSPORTER_1"/>
    <property type="match status" value="1"/>
</dbReference>
<evidence type="ECO:0000256" key="6">
    <source>
        <dbReference type="ARBA" id="ARBA00022741"/>
    </source>
</evidence>
<evidence type="ECO:0000256" key="3">
    <source>
        <dbReference type="ARBA" id="ARBA00022475"/>
    </source>
</evidence>
<sequence>MAAAAAQRRADMSDTLFVSVEGQVGSFPVTAAFTAGGGVTALFGESGAGKTTLLKMIAGVTRPAKGRIAIRDHVLFDSARGIHLAPEQRRIGYVFQDARLFPHLSVRNNLTYARWAGRRSEGLSYDRVVALLGLEHLQQRAPALLSGGERQRVAIGRALLSNPALLLMDEPLSSLDHSRRQEILPFLETLRDETGLPILYVSHEIDEVARLADEIVLLQGGRVTASGPAEAIFSRLGSHDDAGALVTGVVTASDEAFGLTSLDIGGQPFQIARLGFAAGTKLRLRIRARDVSIARALPQAISVRNILPAKITAIAGNDGPDCDLTLDIGGQTIVARLTRKSASELALKQGEAVFALVKAASVDRGVLRG</sequence>
<evidence type="ECO:0000256" key="1">
    <source>
        <dbReference type="ARBA" id="ARBA00005417"/>
    </source>
</evidence>
<dbReference type="InterPro" id="IPR003593">
    <property type="entry name" value="AAA+_ATPase"/>
</dbReference>
<keyword evidence="3" id="KW-1003">Cell membrane</keyword>
<dbReference type="InterPro" id="IPR017871">
    <property type="entry name" value="ABC_transporter-like_CS"/>
</dbReference>
<dbReference type="InterPro" id="IPR003439">
    <property type="entry name" value="ABC_transporter-like_ATP-bd"/>
</dbReference>
<evidence type="ECO:0000256" key="9">
    <source>
        <dbReference type="ARBA" id="ARBA00023136"/>
    </source>
</evidence>
<evidence type="ECO:0000256" key="10">
    <source>
        <dbReference type="PROSITE-ProRule" id="PRU01213"/>
    </source>
</evidence>
<feature type="domain" description="Mop" evidence="12">
    <location>
        <begin position="300"/>
        <end position="366"/>
    </location>
</feature>
<dbReference type="Pfam" id="PF03459">
    <property type="entry name" value="TOBE"/>
    <property type="match status" value="1"/>
</dbReference>
<proteinExistence type="inferred from homology"/>
<dbReference type="OrthoDB" id="9802264at2"/>
<dbReference type="SUPFAM" id="SSF50331">
    <property type="entry name" value="MOP-like"/>
    <property type="match status" value="1"/>
</dbReference>
<keyword evidence="8" id="KW-1278">Translocase</keyword>
<keyword evidence="4 10" id="KW-0500">Molybdenum</keyword>
<keyword evidence="7 13" id="KW-0067">ATP-binding</keyword>
<dbReference type="PROSITE" id="PS50893">
    <property type="entry name" value="ABC_TRANSPORTER_2"/>
    <property type="match status" value="1"/>
</dbReference>
<evidence type="ECO:0000313" key="13">
    <source>
        <dbReference type="EMBL" id="PRD57642.1"/>
    </source>
</evidence>
<dbReference type="PANTHER" id="PTHR43514:SF4">
    <property type="entry name" value="ABC TRANSPORTER I FAMILY MEMBER 10"/>
    <property type="match status" value="1"/>
</dbReference>
<dbReference type="Pfam" id="PF00005">
    <property type="entry name" value="ABC_tran"/>
    <property type="match status" value="1"/>
</dbReference>
<comment type="caution">
    <text evidence="13">The sequence shown here is derived from an EMBL/GenBank/DDBJ whole genome shotgun (WGS) entry which is preliminary data.</text>
</comment>
<evidence type="ECO:0000256" key="4">
    <source>
        <dbReference type="ARBA" id="ARBA00022505"/>
    </source>
</evidence>
<keyword evidence="9" id="KW-0472">Membrane</keyword>
<evidence type="ECO:0000259" key="12">
    <source>
        <dbReference type="PROSITE" id="PS51866"/>
    </source>
</evidence>
<dbReference type="SUPFAM" id="SSF52540">
    <property type="entry name" value="P-loop containing nucleoside triphosphate hydrolases"/>
    <property type="match status" value="1"/>
</dbReference>
<comment type="similarity">
    <text evidence="1">Belongs to the ABC transporter superfamily.</text>
</comment>
<dbReference type="InterPro" id="IPR004606">
    <property type="entry name" value="Mop_domain"/>
</dbReference>
<gene>
    <name evidence="13" type="primary">modC</name>
    <name evidence="13" type="ORF">C5750_00320</name>
</gene>
<dbReference type="Gene3D" id="3.40.50.300">
    <property type="entry name" value="P-loop containing nucleotide triphosphate hydrolases"/>
    <property type="match status" value="1"/>
</dbReference>
<dbReference type="SMART" id="SM00382">
    <property type="entry name" value="AAA"/>
    <property type="match status" value="1"/>
</dbReference>
<dbReference type="GO" id="GO:0016887">
    <property type="term" value="F:ATP hydrolysis activity"/>
    <property type="evidence" value="ECO:0007669"/>
    <property type="project" value="InterPro"/>
</dbReference>
<organism evidence="13 14">
    <name type="scientific">Phyllobacterium myrsinacearum</name>
    <dbReference type="NCBI Taxonomy" id="28101"/>
    <lineage>
        <taxon>Bacteria</taxon>
        <taxon>Pseudomonadati</taxon>
        <taxon>Pseudomonadota</taxon>
        <taxon>Alphaproteobacteria</taxon>
        <taxon>Hyphomicrobiales</taxon>
        <taxon>Phyllobacteriaceae</taxon>
        <taxon>Phyllobacterium</taxon>
    </lineage>
</organism>
<dbReference type="GO" id="GO:0015098">
    <property type="term" value="F:molybdate ion transmembrane transporter activity"/>
    <property type="evidence" value="ECO:0007669"/>
    <property type="project" value="InterPro"/>
</dbReference>
<dbReference type="PANTHER" id="PTHR43514">
    <property type="entry name" value="ABC TRANSPORTER I FAMILY MEMBER 10"/>
    <property type="match status" value="1"/>
</dbReference>
<dbReference type="AlphaFoldDB" id="A0A2S9JWP9"/>
<accession>A0A2S9JWP9</accession>
<evidence type="ECO:0000313" key="14">
    <source>
        <dbReference type="Proteomes" id="UP000238563"/>
    </source>
</evidence>
<name>A0A2S9JWP9_9HYPH</name>
<dbReference type="NCBIfam" id="TIGR02142">
    <property type="entry name" value="modC_ABC"/>
    <property type="match status" value="1"/>
</dbReference>
<dbReference type="GO" id="GO:0140359">
    <property type="term" value="F:ABC-type transporter activity"/>
    <property type="evidence" value="ECO:0007669"/>
    <property type="project" value="InterPro"/>
</dbReference>
<evidence type="ECO:0000256" key="5">
    <source>
        <dbReference type="ARBA" id="ARBA00022519"/>
    </source>
</evidence>
<feature type="domain" description="ABC transporter" evidence="11">
    <location>
        <begin position="10"/>
        <end position="245"/>
    </location>
</feature>
<evidence type="ECO:0000256" key="7">
    <source>
        <dbReference type="ARBA" id="ARBA00022840"/>
    </source>
</evidence>
<dbReference type="Gene3D" id="2.40.50.100">
    <property type="match status" value="1"/>
</dbReference>
<dbReference type="PROSITE" id="PS51866">
    <property type="entry name" value="MOP"/>
    <property type="match status" value="1"/>
</dbReference>
<dbReference type="GO" id="GO:0005524">
    <property type="term" value="F:ATP binding"/>
    <property type="evidence" value="ECO:0007669"/>
    <property type="project" value="UniProtKB-KW"/>
</dbReference>
<dbReference type="InterPro" id="IPR050334">
    <property type="entry name" value="Molybdenum_import_ModC"/>
</dbReference>
<dbReference type="InterPro" id="IPR027417">
    <property type="entry name" value="P-loop_NTPase"/>
</dbReference>
<dbReference type="InterPro" id="IPR011868">
    <property type="entry name" value="ModC_ABC_ATP-bd"/>
</dbReference>
<keyword evidence="5" id="KW-0997">Cell inner membrane</keyword>
<keyword evidence="2" id="KW-0813">Transport</keyword>